<name>A0ABT9FGM7_9GAMM</name>
<reference evidence="1" key="1">
    <citation type="submission" date="2023-07" db="EMBL/GenBank/DDBJ databases">
        <title>Genome content predicts the carbon catabolic preferences of heterotrophic bacteria.</title>
        <authorList>
            <person name="Gralka M."/>
        </authorList>
    </citation>
    <scope>NUCLEOTIDE SEQUENCE</scope>
    <source>
        <strain evidence="1">4G09</strain>
    </source>
</reference>
<dbReference type="Proteomes" id="UP001177212">
    <property type="component" value="Unassembled WGS sequence"/>
</dbReference>
<keyword evidence="2" id="KW-1185">Reference proteome</keyword>
<gene>
    <name evidence="1" type="ORF">Q8W34_14105</name>
</gene>
<accession>A0ABT9FGM7</accession>
<proteinExistence type="predicted"/>
<dbReference type="EMBL" id="JAUYVT010000014">
    <property type="protein sequence ID" value="MDP2565775.1"/>
    <property type="molecule type" value="Genomic_DNA"/>
</dbReference>
<protein>
    <submittedName>
        <fullName evidence="1">Uncharacterized protein</fullName>
    </submittedName>
</protein>
<evidence type="ECO:0000313" key="1">
    <source>
        <dbReference type="EMBL" id="MDP2565775.1"/>
    </source>
</evidence>
<organism evidence="1 2">
    <name type="scientific">Pseudoalteromonas marina</name>
    <dbReference type="NCBI Taxonomy" id="267375"/>
    <lineage>
        <taxon>Bacteria</taxon>
        <taxon>Pseudomonadati</taxon>
        <taxon>Pseudomonadota</taxon>
        <taxon>Gammaproteobacteria</taxon>
        <taxon>Alteromonadales</taxon>
        <taxon>Pseudoalteromonadaceae</taxon>
        <taxon>Pseudoalteromonas</taxon>
    </lineage>
</organism>
<comment type="caution">
    <text evidence="1">The sequence shown here is derived from an EMBL/GenBank/DDBJ whole genome shotgun (WGS) entry which is preliminary data.</text>
</comment>
<dbReference type="RefSeq" id="WP_305472502.1">
    <property type="nucleotide sequence ID" value="NZ_JAUYVT010000014.1"/>
</dbReference>
<sequence length="92" mass="10721">MLQEILKSNPDKVYMVLDGLNDAIVGYDNTCGSRLLYSYDLVLKCLQKDSEMDYEEAQEFFWFNIESLSLNPNGPDFVYPDHFESIDECFDD</sequence>
<evidence type="ECO:0000313" key="2">
    <source>
        <dbReference type="Proteomes" id="UP001177212"/>
    </source>
</evidence>